<evidence type="ECO:0000313" key="3">
    <source>
        <dbReference type="RefSeq" id="XP_048127679.1"/>
    </source>
</evidence>
<accession>A0ABM3GTJ4</accession>
<keyword evidence="1" id="KW-1185">Reference proteome</keyword>
<protein>
    <submittedName>
        <fullName evidence="2 3">Uncharacterized protein LOC115753927</fullName>
    </submittedName>
</protein>
<sequence>MYLAGVFLGFTVERLCRNQVHRLITMAVNFVTEYSHLKGNFAAGLVLFFFCKSLEEVLHFLLICRISYRAIPVQGELPLFSGIQHRILGWRLSVIWSSDKVQLFECIGKKYVILFFYQLDFTFICPAGHSIEGSMHH</sequence>
<gene>
    <name evidence="2 3" type="primary">LOC115753927</name>
</gene>
<dbReference type="Proteomes" id="UP000827889">
    <property type="component" value="Chromosome 10"/>
</dbReference>
<dbReference type="RefSeq" id="XP_048127678.1">
    <property type="nucleotide sequence ID" value="XM_048271721.1"/>
</dbReference>
<organism evidence="1 2">
    <name type="scientific">Rhodamnia argentea</name>
    <dbReference type="NCBI Taxonomy" id="178133"/>
    <lineage>
        <taxon>Eukaryota</taxon>
        <taxon>Viridiplantae</taxon>
        <taxon>Streptophyta</taxon>
        <taxon>Embryophyta</taxon>
        <taxon>Tracheophyta</taxon>
        <taxon>Spermatophyta</taxon>
        <taxon>Magnoliopsida</taxon>
        <taxon>eudicotyledons</taxon>
        <taxon>Gunneridae</taxon>
        <taxon>Pentapetalae</taxon>
        <taxon>rosids</taxon>
        <taxon>malvids</taxon>
        <taxon>Myrtales</taxon>
        <taxon>Myrtaceae</taxon>
        <taxon>Myrtoideae</taxon>
        <taxon>Myrteae</taxon>
        <taxon>Australasian group</taxon>
        <taxon>Rhodamnia</taxon>
    </lineage>
</organism>
<proteinExistence type="predicted"/>
<dbReference type="RefSeq" id="XP_048127679.1">
    <property type="nucleotide sequence ID" value="XM_048271722.1"/>
</dbReference>
<dbReference type="Gene3D" id="3.40.30.10">
    <property type="entry name" value="Glutaredoxin"/>
    <property type="match status" value="1"/>
</dbReference>
<reference evidence="2 3" key="1">
    <citation type="submission" date="2025-05" db="UniProtKB">
        <authorList>
            <consortium name="RefSeq"/>
        </authorList>
    </citation>
    <scope>IDENTIFICATION</scope>
    <source>
        <tissue evidence="2 3">Leaf</tissue>
    </source>
</reference>
<name>A0ABM3GTJ4_9MYRT</name>
<dbReference type="GeneID" id="115753927"/>
<evidence type="ECO:0000313" key="1">
    <source>
        <dbReference type="Proteomes" id="UP000827889"/>
    </source>
</evidence>
<evidence type="ECO:0000313" key="2">
    <source>
        <dbReference type="RefSeq" id="XP_048127678.1"/>
    </source>
</evidence>